<evidence type="ECO:0000256" key="4">
    <source>
        <dbReference type="PIRNR" id="PIRNR006078"/>
    </source>
</evidence>
<keyword evidence="3 4" id="KW-0418">Kinase</keyword>
<accession>A0A3N9NYK9</accession>
<reference evidence="5 6" key="1">
    <citation type="submission" date="2018-11" db="EMBL/GenBank/DDBJ databases">
        <title>Genome sequence of strain 7197.</title>
        <authorList>
            <person name="Gao J."/>
            <person name="Sun J."/>
        </authorList>
    </citation>
    <scope>NUCLEOTIDE SEQUENCE [LARGE SCALE GENOMIC DNA]</scope>
    <source>
        <strain evidence="5 6">7197</strain>
    </source>
</reference>
<dbReference type="Gene3D" id="3.40.50.10350">
    <property type="entry name" value="Glycerate kinase, domain 1"/>
    <property type="match status" value="1"/>
</dbReference>
<gene>
    <name evidence="5" type="ORF">EH198_20395</name>
</gene>
<dbReference type="PANTHER" id="PTHR21599">
    <property type="entry name" value="GLYCERATE KINASE"/>
    <property type="match status" value="1"/>
</dbReference>
<dbReference type="InterPro" id="IPR018197">
    <property type="entry name" value="Glycerate_kinase_RE-like"/>
</dbReference>
<dbReference type="GO" id="GO:0031388">
    <property type="term" value="P:organic acid phosphorylation"/>
    <property type="evidence" value="ECO:0007669"/>
    <property type="project" value="UniProtKB-UniRule"/>
</dbReference>
<dbReference type="OrthoDB" id="9774290at2"/>
<comment type="similarity">
    <text evidence="1 4">Belongs to the glycerate kinase type-1 family.</text>
</comment>
<evidence type="ECO:0000313" key="5">
    <source>
        <dbReference type="EMBL" id="RQW08991.1"/>
    </source>
</evidence>
<dbReference type="Pfam" id="PF02595">
    <property type="entry name" value="Gly_kinase"/>
    <property type="match status" value="1"/>
</dbReference>
<dbReference type="PIRSF" id="PIRSF006078">
    <property type="entry name" value="GlxK"/>
    <property type="match status" value="1"/>
</dbReference>
<evidence type="ECO:0000256" key="3">
    <source>
        <dbReference type="ARBA" id="ARBA00022777"/>
    </source>
</evidence>
<name>A0A3N9NYK9_9BACL</name>
<evidence type="ECO:0000256" key="2">
    <source>
        <dbReference type="ARBA" id="ARBA00022679"/>
    </source>
</evidence>
<evidence type="ECO:0000256" key="1">
    <source>
        <dbReference type="ARBA" id="ARBA00006284"/>
    </source>
</evidence>
<dbReference type="PANTHER" id="PTHR21599:SF0">
    <property type="entry name" value="GLYCERATE KINASE"/>
    <property type="match status" value="1"/>
</dbReference>
<dbReference type="Gene3D" id="3.90.1510.10">
    <property type="entry name" value="Glycerate kinase, domain 2"/>
    <property type="match status" value="1"/>
</dbReference>
<keyword evidence="2 4" id="KW-0808">Transferase</keyword>
<dbReference type="Proteomes" id="UP000282529">
    <property type="component" value="Unassembled WGS sequence"/>
</dbReference>
<comment type="caution">
    <text evidence="5">The sequence shown here is derived from an EMBL/GenBank/DDBJ whole genome shotgun (WGS) entry which is preliminary data.</text>
</comment>
<dbReference type="InterPro" id="IPR018193">
    <property type="entry name" value="Glyc_kinase_flavodox-like_fold"/>
</dbReference>
<dbReference type="InterPro" id="IPR004381">
    <property type="entry name" value="Glycerate_kinase"/>
</dbReference>
<dbReference type="NCBIfam" id="TIGR00045">
    <property type="entry name" value="glycerate kinase"/>
    <property type="match status" value="1"/>
</dbReference>
<keyword evidence="6" id="KW-1185">Reference proteome</keyword>
<dbReference type="SUPFAM" id="SSF110738">
    <property type="entry name" value="Glycerate kinase I"/>
    <property type="match status" value="1"/>
</dbReference>
<dbReference type="EMBL" id="RQPI01000016">
    <property type="protein sequence ID" value="RQW08991.1"/>
    <property type="molecule type" value="Genomic_DNA"/>
</dbReference>
<sequence>MGKVFLLAPDSFKESMTAKEVCEAMETGIKRAIPDAECIHVPMADGGEGTVQSLIDATGGAMIEKEVTGPLGTPVLARYGILGDGKTGVIEMASASGIHHVTKETKNPLITTTLGTGELIRDCIERGITDIILGIGGSATNDGGAGMARALGYQFLDKHGNELPLGGGFLGELERIDARNVMPQLQDVKILVASDVTNPLCGEHGASAVFGPQKGATPEMIKVLDSNLRQYSSVVKEQLGIDMVDVPGAGAAGGLGGGLLAFTNATMKKGIEIIIEYTQLKEKLKNADYCITGEGGIDFQTKFGKAPYGVAQAAKSVNREMKVIALAGYIGKDVETLYDEGFDAIFGIVPGAADIETLLAQGKENVARTSESITRLLS</sequence>
<evidence type="ECO:0000313" key="6">
    <source>
        <dbReference type="Proteomes" id="UP000282529"/>
    </source>
</evidence>
<dbReference type="GO" id="GO:0008887">
    <property type="term" value="F:glycerate kinase activity"/>
    <property type="evidence" value="ECO:0007669"/>
    <property type="project" value="UniProtKB-UniRule"/>
</dbReference>
<organism evidence="5 6">
    <name type="scientific">Paenibacillus rhizophilus</name>
    <dbReference type="NCBI Taxonomy" id="1850366"/>
    <lineage>
        <taxon>Bacteria</taxon>
        <taxon>Bacillati</taxon>
        <taxon>Bacillota</taxon>
        <taxon>Bacilli</taxon>
        <taxon>Bacillales</taxon>
        <taxon>Paenibacillaceae</taxon>
        <taxon>Paenibacillus</taxon>
    </lineage>
</organism>
<protein>
    <submittedName>
        <fullName evidence="5">Glycerate kinase</fullName>
    </submittedName>
</protein>
<proteinExistence type="inferred from homology"/>
<dbReference type="RefSeq" id="WP_124697361.1">
    <property type="nucleotide sequence ID" value="NZ_JBHUFE010000032.1"/>
</dbReference>
<dbReference type="AlphaFoldDB" id="A0A3N9NYK9"/>
<dbReference type="InterPro" id="IPR036129">
    <property type="entry name" value="Glycerate_kinase_sf"/>
</dbReference>